<protein>
    <submittedName>
        <fullName evidence="2">Uncharacterized protein</fullName>
    </submittedName>
</protein>
<evidence type="ECO:0000256" key="1">
    <source>
        <dbReference type="SAM" id="MobiDB-lite"/>
    </source>
</evidence>
<dbReference type="GeneID" id="63720761"/>
<dbReference type="AlphaFoldDB" id="A0A151GGJ0"/>
<dbReference type="InParanoid" id="A0A151GGJ0"/>
<evidence type="ECO:0000313" key="3">
    <source>
        <dbReference type="Proteomes" id="UP000076580"/>
    </source>
</evidence>
<dbReference type="Proteomes" id="UP000076580">
    <property type="component" value="Chromosome 03"/>
</dbReference>
<comment type="caution">
    <text evidence="2">The sequence shown here is derived from an EMBL/GenBank/DDBJ whole genome shotgun (WGS) entry which is preliminary data.</text>
</comment>
<feature type="region of interest" description="Disordered" evidence="1">
    <location>
        <begin position="68"/>
        <end position="91"/>
    </location>
</feature>
<accession>A0A151GGJ0</accession>
<proteinExistence type="predicted"/>
<name>A0A151GGJ0_DRECN</name>
<feature type="compositionally biased region" description="Basic and acidic residues" evidence="1">
    <location>
        <begin position="68"/>
        <end position="82"/>
    </location>
</feature>
<reference evidence="2 3" key="1">
    <citation type="journal article" date="2016" name="Sci. Rep.">
        <title>Insights into Adaptations to a Near-Obligate Nematode Endoparasitic Lifestyle from the Finished Genome of Drechmeria coniospora.</title>
        <authorList>
            <person name="Zhang L."/>
            <person name="Zhou Z."/>
            <person name="Guo Q."/>
            <person name="Fokkens L."/>
            <person name="Miskei M."/>
            <person name="Pocsi I."/>
            <person name="Zhang W."/>
            <person name="Chen M."/>
            <person name="Wang L."/>
            <person name="Sun Y."/>
            <person name="Donzelli B.G."/>
            <person name="Gibson D.M."/>
            <person name="Nelson D.R."/>
            <person name="Luo J.G."/>
            <person name="Rep M."/>
            <person name="Liu H."/>
            <person name="Yang S."/>
            <person name="Wang J."/>
            <person name="Krasnoff S.B."/>
            <person name="Xu Y."/>
            <person name="Molnar I."/>
            <person name="Lin M."/>
        </authorList>
    </citation>
    <scope>NUCLEOTIDE SEQUENCE [LARGE SCALE GENOMIC DNA]</scope>
    <source>
        <strain evidence="2 3">ARSEF 6962</strain>
    </source>
</reference>
<dbReference type="RefSeq" id="XP_040655503.1">
    <property type="nucleotide sequence ID" value="XM_040805399.1"/>
</dbReference>
<gene>
    <name evidence="2" type="ORF">DCS_08118</name>
</gene>
<evidence type="ECO:0000313" key="2">
    <source>
        <dbReference type="EMBL" id="KYK56151.1"/>
    </source>
</evidence>
<sequence>MRCSRVPQTVLRILRKPLCHGMTVMLPPDCALDLKRNEWEVLVGGNLCSSTHPPFLQECQANRRVEGDAVQRHGRDGRDSRDAVPLTHGRSNSMPAPIARYFGGLPADPCEELFILQAENLHQQRTAALDHLSLAPRAKAPGREVTARAGA</sequence>
<organism evidence="2 3">
    <name type="scientific">Drechmeria coniospora</name>
    <name type="common">Nematophagous fungus</name>
    <name type="synonym">Meria coniospora</name>
    <dbReference type="NCBI Taxonomy" id="98403"/>
    <lineage>
        <taxon>Eukaryota</taxon>
        <taxon>Fungi</taxon>
        <taxon>Dikarya</taxon>
        <taxon>Ascomycota</taxon>
        <taxon>Pezizomycotina</taxon>
        <taxon>Sordariomycetes</taxon>
        <taxon>Hypocreomycetidae</taxon>
        <taxon>Hypocreales</taxon>
        <taxon>Ophiocordycipitaceae</taxon>
        <taxon>Drechmeria</taxon>
    </lineage>
</organism>
<dbReference type="EMBL" id="LAYC01000003">
    <property type="protein sequence ID" value="KYK56151.1"/>
    <property type="molecule type" value="Genomic_DNA"/>
</dbReference>
<keyword evidence="3" id="KW-1185">Reference proteome</keyword>